<sequence>MSLEQQTTTSQTTAKVSSLARRIHGWSWQAFPIGMGTGAVYVTLSGVKSRSNLLLQVEHVFFFLNIVLFLLNTTTLTLQLFFFPRQSLRLIKDPVKGVFVPLAVLSFATILIGTINYAVLPGHISPNLIYHLFWVYVSLSLIVCFPMLMIWFNKPHDLATFTPAWAFLIFPLMLVGVIAFNVLRVIPPEEPRAIGILLVGYAFQGLGFFMTFFYICIYIIRIMMTGFLEGHQANGAFVAVGPPGFTALALLKLGDCARKTLPLHGLVTPTAGDVWYAVSVMSAVMLFGLAVFLFLFGILPYWFKLHKHLSEILGCWALTFPNVGFISVIRVLADIFDLPGFIVWHSIMVVFICITWAVLFFLTLMAFWRGKIFFANPEDVLKDAPTSKLQSLSMEADDEEKTLDGHSR</sequence>
<keyword evidence="2" id="KW-1185">Reference proteome</keyword>
<proteinExistence type="predicted"/>
<reference evidence="1" key="1">
    <citation type="submission" date="2019-10" db="EMBL/GenBank/DDBJ databases">
        <authorList>
            <consortium name="DOE Joint Genome Institute"/>
            <person name="Kuo A."/>
            <person name="Miyauchi S."/>
            <person name="Kiss E."/>
            <person name="Drula E."/>
            <person name="Kohler A."/>
            <person name="Sanchez-Garcia M."/>
            <person name="Andreopoulos B."/>
            <person name="Barry K.W."/>
            <person name="Bonito G."/>
            <person name="Buee M."/>
            <person name="Carver A."/>
            <person name="Chen C."/>
            <person name="Cichocki N."/>
            <person name="Clum A."/>
            <person name="Culley D."/>
            <person name="Crous P.W."/>
            <person name="Fauchery L."/>
            <person name="Girlanda M."/>
            <person name="Hayes R."/>
            <person name="Keri Z."/>
            <person name="Labutti K."/>
            <person name="Lipzen A."/>
            <person name="Lombard V."/>
            <person name="Magnuson J."/>
            <person name="Maillard F."/>
            <person name="Morin E."/>
            <person name="Murat C."/>
            <person name="Nolan M."/>
            <person name="Ohm R."/>
            <person name="Pangilinan J."/>
            <person name="Pereira M."/>
            <person name="Perotto S."/>
            <person name="Peter M."/>
            <person name="Riley R."/>
            <person name="Sitrit Y."/>
            <person name="Stielow B."/>
            <person name="Szollosi G."/>
            <person name="Zifcakova L."/>
            <person name="Stursova M."/>
            <person name="Spatafora J.W."/>
            <person name="Tedersoo L."/>
            <person name="Vaario L.-M."/>
            <person name="Yamada A."/>
            <person name="Yan M."/>
            <person name="Wang P."/>
            <person name="Xu J."/>
            <person name="Bruns T."/>
            <person name="Baldrian P."/>
            <person name="Vilgalys R."/>
            <person name="Henrissat B."/>
            <person name="Grigoriev I.V."/>
            <person name="Hibbett D."/>
            <person name="Nagy L.G."/>
            <person name="Martin F.M."/>
        </authorList>
    </citation>
    <scope>NUCLEOTIDE SEQUENCE</scope>
    <source>
        <strain evidence="1">P2</strain>
    </source>
</reference>
<evidence type="ECO:0000313" key="1">
    <source>
        <dbReference type="EMBL" id="KAF9645377.1"/>
    </source>
</evidence>
<dbReference type="Proteomes" id="UP000886501">
    <property type="component" value="Unassembled WGS sequence"/>
</dbReference>
<accession>A0ACB6Z777</accession>
<organism evidence="1 2">
    <name type="scientific">Thelephora ganbajun</name>
    <name type="common">Ganba fungus</name>
    <dbReference type="NCBI Taxonomy" id="370292"/>
    <lineage>
        <taxon>Eukaryota</taxon>
        <taxon>Fungi</taxon>
        <taxon>Dikarya</taxon>
        <taxon>Basidiomycota</taxon>
        <taxon>Agaricomycotina</taxon>
        <taxon>Agaricomycetes</taxon>
        <taxon>Thelephorales</taxon>
        <taxon>Thelephoraceae</taxon>
        <taxon>Thelephora</taxon>
    </lineage>
</organism>
<protein>
    <submittedName>
        <fullName evidence="1">Uncharacterized protein</fullName>
    </submittedName>
</protein>
<comment type="caution">
    <text evidence="1">The sequence shown here is derived from an EMBL/GenBank/DDBJ whole genome shotgun (WGS) entry which is preliminary data.</text>
</comment>
<evidence type="ECO:0000313" key="2">
    <source>
        <dbReference type="Proteomes" id="UP000886501"/>
    </source>
</evidence>
<dbReference type="EMBL" id="MU118093">
    <property type="protein sequence ID" value="KAF9645377.1"/>
    <property type="molecule type" value="Genomic_DNA"/>
</dbReference>
<gene>
    <name evidence="1" type="ORF">BDM02DRAFT_3101482</name>
</gene>
<name>A0ACB6Z777_THEGA</name>
<reference evidence="1" key="2">
    <citation type="journal article" date="2020" name="Nat. Commun.">
        <title>Large-scale genome sequencing of mycorrhizal fungi provides insights into the early evolution of symbiotic traits.</title>
        <authorList>
            <person name="Miyauchi S."/>
            <person name="Kiss E."/>
            <person name="Kuo A."/>
            <person name="Drula E."/>
            <person name="Kohler A."/>
            <person name="Sanchez-Garcia M."/>
            <person name="Morin E."/>
            <person name="Andreopoulos B."/>
            <person name="Barry K.W."/>
            <person name="Bonito G."/>
            <person name="Buee M."/>
            <person name="Carver A."/>
            <person name="Chen C."/>
            <person name="Cichocki N."/>
            <person name="Clum A."/>
            <person name="Culley D."/>
            <person name="Crous P.W."/>
            <person name="Fauchery L."/>
            <person name="Girlanda M."/>
            <person name="Hayes R.D."/>
            <person name="Keri Z."/>
            <person name="LaButti K."/>
            <person name="Lipzen A."/>
            <person name="Lombard V."/>
            <person name="Magnuson J."/>
            <person name="Maillard F."/>
            <person name="Murat C."/>
            <person name="Nolan M."/>
            <person name="Ohm R.A."/>
            <person name="Pangilinan J."/>
            <person name="Pereira M.F."/>
            <person name="Perotto S."/>
            <person name="Peter M."/>
            <person name="Pfister S."/>
            <person name="Riley R."/>
            <person name="Sitrit Y."/>
            <person name="Stielow J.B."/>
            <person name="Szollosi G."/>
            <person name="Zifcakova L."/>
            <person name="Stursova M."/>
            <person name="Spatafora J.W."/>
            <person name="Tedersoo L."/>
            <person name="Vaario L.M."/>
            <person name="Yamada A."/>
            <person name="Yan M."/>
            <person name="Wang P."/>
            <person name="Xu J."/>
            <person name="Bruns T."/>
            <person name="Baldrian P."/>
            <person name="Vilgalys R."/>
            <person name="Dunand C."/>
            <person name="Henrissat B."/>
            <person name="Grigoriev I.V."/>
            <person name="Hibbett D."/>
            <person name="Nagy L.G."/>
            <person name="Martin F.M."/>
        </authorList>
    </citation>
    <scope>NUCLEOTIDE SEQUENCE</scope>
    <source>
        <strain evidence="1">P2</strain>
    </source>
</reference>